<dbReference type="Gene3D" id="3.30.465.10">
    <property type="match status" value="1"/>
</dbReference>
<dbReference type="SUPFAM" id="SSF56176">
    <property type="entry name" value="FAD-binding/transporter-associated domain-like"/>
    <property type="match status" value="1"/>
</dbReference>
<dbReference type="InterPro" id="IPR006311">
    <property type="entry name" value="TAT_signal"/>
</dbReference>
<dbReference type="InterPro" id="IPR016167">
    <property type="entry name" value="FAD-bd_PCMH_sub1"/>
</dbReference>
<name>W5WLQ4_9PSEU</name>
<dbReference type="Pfam" id="PF01565">
    <property type="entry name" value="FAD_binding_4"/>
    <property type="match status" value="1"/>
</dbReference>
<dbReference type="Gene3D" id="3.40.462.20">
    <property type="match status" value="1"/>
</dbReference>
<proteinExistence type="inferred from homology"/>
<keyword evidence="9" id="KW-1185">Reference proteome</keyword>
<dbReference type="eggNOG" id="COG0277">
    <property type="taxonomic scope" value="Bacteria"/>
</dbReference>
<evidence type="ECO:0000256" key="4">
    <source>
        <dbReference type="ARBA" id="ARBA00022827"/>
    </source>
</evidence>
<dbReference type="PANTHER" id="PTHR42973">
    <property type="entry name" value="BINDING OXIDOREDUCTASE, PUTATIVE (AFU_ORTHOLOGUE AFUA_1G17690)-RELATED"/>
    <property type="match status" value="1"/>
</dbReference>
<dbReference type="AlphaFoldDB" id="W5WLQ4"/>
<comment type="cofactor">
    <cofactor evidence="1">
        <name>FAD</name>
        <dbReference type="ChEBI" id="CHEBI:57692"/>
    </cofactor>
</comment>
<dbReference type="InterPro" id="IPR012951">
    <property type="entry name" value="BBE"/>
</dbReference>
<keyword evidence="5" id="KW-0560">Oxidoreductase</keyword>
<dbReference type="InterPro" id="IPR016169">
    <property type="entry name" value="FAD-bd_PCMH_sub2"/>
</dbReference>
<accession>W5WLQ4</accession>
<evidence type="ECO:0000259" key="7">
    <source>
        <dbReference type="PROSITE" id="PS51387"/>
    </source>
</evidence>
<dbReference type="InterPro" id="IPR050416">
    <property type="entry name" value="FAD-linked_Oxidoreductase"/>
</dbReference>
<dbReference type="InterPro" id="IPR006094">
    <property type="entry name" value="Oxid_FAD_bind_N"/>
</dbReference>
<dbReference type="Gene3D" id="3.30.43.10">
    <property type="entry name" value="Uridine Diphospho-n-acetylenolpyruvylglucosamine Reductase, domain 2"/>
    <property type="match status" value="1"/>
</dbReference>
<organism evidence="8 9">
    <name type="scientific">Kutzneria albida DSM 43870</name>
    <dbReference type="NCBI Taxonomy" id="1449976"/>
    <lineage>
        <taxon>Bacteria</taxon>
        <taxon>Bacillati</taxon>
        <taxon>Actinomycetota</taxon>
        <taxon>Actinomycetes</taxon>
        <taxon>Pseudonocardiales</taxon>
        <taxon>Pseudonocardiaceae</taxon>
        <taxon>Kutzneria</taxon>
    </lineage>
</organism>
<evidence type="ECO:0000256" key="1">
    <source>
        <dbReference type="ARBA" id="ARBA00001974"/>
    </source>
</evidence>
<feature type="compositionally biased region" description="Low complexity" evidence="6">
    <location>
        <begin position="57"/>
        <end position="78"/>
    </location>
</feature>
<protein>
    <recommendedName>
        <fullName evidence="7">FAD-binding PCMH-type domain-containing protein</fullName>
    </recommendedName>
</protein>
<keyword evidence="3" id="KW-0285">Flavoprotein</keyword>
<dbReference type="InterPro" id="IPR036318">
    <property type="entry name" value="FAD-bd_PCMH-like_sf"/>
</dbReference>
<feature type="region of interest" description="Disordered" evidence="6">
    <location>
        <begin position="57"/>
        <end position="82"/>
    </location>
</feature>
<dbReference type="KEGG" id="kal:KALB_8144"/>
<sequence>MKVPFLAFNARNGTFMAPAGGVGGQGCEAGRVGLTRRTFLHAAGFGAAAAALSACTPSGSGAPPSSGTTPPPTTSSAAVPPDWPKLRSSLAGKLFLPEDEGYGTAKLAYNPLFDSRTPAAVASCARPEDVQACVGVAASSRIPIAARSGGHSYAGYSTPDHGLVVDLGGMKGVEVRADGTAVIGAGARLIEVYSALADQGRCLPGGSCPTVGIAGLTLGGGVGVLTRKFGLTCDRLVSAQVVTPDGHLRTASADSEPDLYWALRGGGGGNLGIVTSFTFSTEPAPQLTVFQLHFPGGSVAEVLGGWQSFTADAPDELWSTLAVSGGTPPTSRVTGCYVGSASGLAPLLNSLIAKTGAQPTSRYVQGKSYLEAMLWFGGCSGKPVAQCKPSWSGSGALGRESFVATSRVLTKPLDDPAQLASLMRGRTGMDVLIDSLGGAVNRVGAGDTAFPYRSALATAQVYQGATAASARSAGQTVGEVRGQLGDLFGANGYVNYIDPDMPDWAGAYYAGNLARLRQVARKYDPDGMFAFAQGLTKA</sequence>
<evidence type="ECO:0000256" key="2">
    <source>
        <dbReference type="ARBA" id="ARBA00005466"/>
    </source>
</evidence>
<keyword evidence="4" id="KW-0274">FAD</keyword>
<dbReference type="PANTHER" id="PTHR42973:SF39">
    <property type="entry name" value="FAD-BINDING PCMH-TYPE DOMAIN-CONTAINING PROTEIN"/>
    <property type="match status" value="1"/>
</dbReference>
<gene>
    <name evidence="8" type="ORF">KALB_8144</name>
</gene>
<dbReference type="Pfam" id="PF08031">
    <property type="entry name" value="BBE"/>
    <property type="match status" value="1"/>
</dbReference>
<evidence type="ECO:0000313" key="9">
    <source>
        <dbReference type="Proteomes" id="UP000019225"/>
    </source>
</evidence>
<dbReference type="GO" id="GO:0016491">
    <property type="term" value="F:oxidoreductase activity"/>
    <property type="evidence" value="ECO:0007669"/>
    <property type="project" value="UniProtKB-KW"/>
</dbReference>
<dbReference type="EMBL" id="CP007155">
    <property type="protein sequence ID" value="AHI01502.1"/>
    <property type="molecule type" value="Genomic_DNA"/>
</dbReference>
<dbReference type="HOGENOM" id="CLU_018354_10_2_11"/>
<reference evidence="8 9" key="1">
    <citation type="journal article" date="2014" name="BMC Genomics">
        <title>Complete genome sequence of producer of the glycopeptide antibiotic Aculeximycin Kutzneria albida DSM 43870T, a representative of minor genus of Pseudonocardiaceae.</title>
        <authorList>
            <person name="Rebets Y."/>
            <person name="Tokovenko B."/>
            <person name="Lushchyk I."/>
            <person name="Ruckert C."/>
            <person name="Zaburannyi N."/>
            <person name="Bechthold A."/>
            <person name="Kalinowski J."/>
            <person name="Luzhetskyy A."/>
        </authorList>
    </citation>
    <scope>NUCLEOTIDE SEQUENCE [LARGE SCALE GENOMIC DNA]</scope>
    <source>
        <strain evidence="8">DSM 43870</strain>
    </source>
</reference>
<evidence type="ECO:0000256" key="3">
    <source>
        <dbReference type="ARBA" id="ARBA00022630"/>
    </source>
</evidence>
<dbReference type="PROSITE" id="PS51318">
    <property type="entry name" value="TAT"/>
    <property type="match status" value="1"/>
</dbReference>
<dbReference type="InterPro" id="IPR016166">
    <property type="entry name" value="FAD-bd_PCMH"/>
</dbReference>
<dbReference type="GO" id="GO:0071949">
    <property type="term" value="F:FAD binding"/>
    <property type="evidence" value="ECO:0007669"/>
    <property type="project" value="InterPro"/>
</dbReference>
<dbReference type="STRING" id="1449976.KALB_8144"/>
<feature type="domain" description="FAD-binding PCMH-type" evidence="7">
    <location>
        <begin position="113"/>
        <end position="284"/>
    </location>
</feature>
<comment type="similarity">
    <text evidence="2">Belongs to the oxygen-dependent FAD-linked oxidoreductase family.</text>
</comment>
<dbReference type="PATRIC" id="fig|1449976.3.peg.8184"/>
<evidence type="ECO:0000313" key="8">
    <source>
        <dbReference type="EMBL" id="AHI01502.1"/>
    </source>
</evidence>
<dbReference type="PROSITE" id="PS00862">
    <property type="entry name" value="OX2_COVAL_FAD"/>
    <property type="match status" value="1"/>
</dbReference>
<dbReference type="PROSITE" id="PS51387">
    <property type="entry name" value="FAD_PCMH"/>
    <property type="match status" value="1"/>
</dbReference>
<evidence type="ECO:0000256" key="6">
    <source>
        <dbReference type="SAM" id="MobiDB-lite"/>
    </source>
</evidence>
<evidence type="ECO:0000256" key="5">
    <source>
        <dbReference type="ARBA" id="ARBA00023002"/>
    </source>
</evidence>
<dbReference type="PROSITE" id="PS51257">
    <property type="entry name" value="PROKAR_LIPOPROTEIN"/>
    <property type="match status" value="1"/>
</dbReference>
<dbReference type="Proteomes" id="UP000019225">
    <property type="component" value="Chromosome"/>
</dbReference>
<dbReference type="InterPro" id="IPR006093">
    <property type="entry name" value="Oxy_OxRdtase_FAD_BS"/>
</dbReference>